<dbReference type="Proteomes" id="UP000675664">
    <property type="component" value="Unassembled WGS sequence"/>
</dbReference>
<comment type="caution">
    <text evidence="2">The sequence shown here is derived from an EMBL/GenBank/DDBJ whole genome shotgun (WGS) entry which is preliminary data.</text>
</comment>
<sequence>MNATSRYPCSHQCLPDTLMRNPFKEYIFKYIIDDNVSYSHTICTASATMVTVFLKIYGEGSLEASIQNSPDGINFINDIQNLKLEDDEMGTLVPYLYSKYMRIAMKCTKPSTKVKIWFQIQNIM</sequence>
<accession>A0A8J7W4E0</accession>
<evidence type="ECO:0000259" key="1">
    <source>
        <dbReference type="Pfam" id="PF19912"/>
    </source>
</evidence>
<dbReference type="InterPro" id="IPR045965">
    <property type="entry name" value="DUF6385"/>
</dbReference>
<dbReference type="Pfam" id="PF19912">
    <property type="entry name" value="DUF6385"/>
    <property type="match status" value="1"/>
</dbReference>
<organism evidence="2 3">
    <name type="scientific">Sinanaerobacter chloroacetimidivorans</name>
    <dbReference type="NCBI Taxonomy" id="2818044"/>
    <lineage>
        <taxon>Bacteria</taxon>
        <taxon>Bacillati</taxon>
        <taxon>Bacillota</taxon>
        <taxon>Clostridia</taxon>
        <taxon>Peptostreptococcales</taxon>
        <taxon>Anaerovoracaceae</taxon>
        <taxon>Sinanaerobacter</taxon>
    </lineage>
</organism>
<dbReference type="AlphaFoldDB" id="A0A8J7W4E0"/>
<protein>
    <recommendedName>
        <fullName evidence="1">DUF6385 domain-containing protein</fullName>
    </recommendedName>
</protein>
<reference evidence="2" key="1">
    <citation type="submission" date="2021-04" db="EMBL/GenBank/DDBJ databases">
        <title>Sinoanaerobacter chloroacetimidivorans sp. nov., an obligate anaerobic bacterium isolated from anaerobic sludge.</title>
        <authorList>
            <person name="Bao Y."/>
        </authorList>
    </citation>
    <scope>NUCLEOTIDE SEQUENCE</scope>
    <source>
        <strain evidence="2">BAD-6</strain>
    </source>
</reference>
<reference evidence="2" key="2">
    <citation type="submission" date="2021-04" db="EMBL/GenBank/DDBJ databases">
        <authorList>
            <person name="Liu J."/>
        </authorList>
    </citation>
    <scope>NUCLEOTIDE SEQUENCE</scope>
    <source>
        <strain evidence="2">BAD-6</strain>
    </source>
</reference>
<keyword evidence="3" id="KW-1185">Reference proteome</keyword>
<proteinExistence type="predicted"/>
<evidence type="ECO:0000313" key="3">
    <source>
        <dbReference type="Proteomes" id="UP000675664"/>
    </source>
</evidence>
<gene>
    <name evidence="2" type="ORF">KCX82_19845</name>
</gene>
<name>A0A8J7W4E0_9FIRM</name>
<evidence type="ECO:0000313" key="2">
    <source>
        <dbReference type="EMBL" id="MBR0600141.1"/>
    </source>
</evidence>
<dbReference type="EMBL" id="JAGSND010000021">
    <property type="protein sequence ID" value="MBR0600141.1"/>
    <property type="molecule type" value="Genomic_DNA"/>
</dbReference>
<feature type="domain" description="DUF6385" evidence="1">
    <location>
        <begin position="44"/>
        <end position="122"/>
    </location>
</feature>